<feature type="transmembrane region" description="Helical" evidence="8">
    <location>
        <begin position="412"/>
        <end position="433"/>
    </location>
</feature>
<evidence type="ECO:0000256" key="1">
    <source>
        <dbReference type="ARBA" id="ARBA00004141"/>
    </source>
</evidence>
<dbReference type="InterPro" id="IPR036259">
    <property type="entry name" value="MFS_trans_sf"/>
</dbReference>
<comment type="subcellular location">
    <subcellularLocation>
        <location evidence="1">Membrane</location>
        <topology evidence="1">Multi-pass membrane protein</topology>
    </subcellularLocation>
</comment>
<gene>
    <name evidence="10" type="ORF">ASPSYDRAFT_133879</name>
</gene>
<dbReference type="InterPro" id="IPR050360">
    <property type="entry name" value="MFS_Sugar_Transporters"/>
</dbReference>
<feature type="transmembrane region" description="Helical" evidence="8">
    <location>
        <begin position="371"/>
        <end position="391"/>
    </location>
</feature>
<evidence type="ECO:0000256" key="2">
    <source>
        <dbReference type="ARBA" id="ARBA00010992"/>
    </source>
</evidence>
<dbReference type="InterPro" id="IPR005829">
    <property type="entry name" value="Sugar_transporter_CS"/>
</dbReference>
<evidence type="ECO:0000256" key="5">
    <source>
        <dbReference type="ARBA" id="ARBA00022989"/>
    </source>
</evidence>
<dbReference type="GO" id="GO:0016020">
    <property type="term" value="C:membrane"/>
    <property type="evidence" value="ECO:0007669"/>
    <property type="project" value="UniProtKB-SubCell"/>
</dbReference>
<keyword evidence="11" id="KW-1185">Reference proteome</keyword>
<comment type="similarity">
    <text evidence="2">Belongs to the major facilitator superfamily. Sugar transporter (TC 2.A.1.1) family.</text>
</comment>
<feature type="transmembrane region" description="Helical" evidence="8">
    <location>
        <begin position="91"/>
        <end position="111"/>
    </location>
</feature>
<keyword evidence="4 8" id="KW-0812">Transmembrane</keyword>
<dbReference type="RefSeq" id="XP_040700672.1">
    <property type="nucleotide sequence ID" value="XM_040840653.1"/>
</dbReference>
<keyword evidence="6 8" id="KW-0472">Membrane</keyword>
<dbReference type="InterPro" id="IPR020846">
    <property type="entry name" value="MFS_dom"/>
</dbReference>
<dbReference type="PANTHER" id="PTHR48022">
    <property type="entry name" value="PLASTIDIC GLUCOSE TRANSPORTER 4"/>
    <property type="match status" value="1"/>
</dbReference>
<name>A0A1L9TBT2_9EURO</name>
<dbReference type="PRINTS" id="PR00171">
    <property type="entry name" value="SUGRTRNSPORT"/>
</dbReference>
<dbReference type="AlphaFoldDB" id="A0A1L9TBT2"/>
<evidence type="ECO:0000313" key="10">
    <source>
        <dbReference type="EMBL" id="OJJ56866.1"/>
    </source>
</evidence>
<dbReference type="SUPFAM" id="SSF103473">
    <property type="entry name" value="MFS general substrate transporter"/>
    <property type="match status" value="1"/>
</dbReference>
<dbReference type="GO" id="GO:0005351">
    <property type="term" value="F:carbohydrate:proton symporter activity"/>
    <property type="evidence" value="ECO:0007669"/>
    <property type="project" value="TreeGrafter"/>
</dbReference>
<evidence type="ECO:0000256" key="7">
    <source>
        <dbReference type="SAM" id="MobiDB-lite"/>
    </source>
</evidence>
<keyword evidence="5 8" id="KW-1133">Transmembrane helix</keyword>
<dbReference type="GeneID" id="63756726"/>
<feature type="region of interest" description="Disordered" evidence="7">
    <location>
        <begin position="496"/>
        <end position="523"/>
    </location>
</feature>
<proteinExistence type="inferred from homology"/>
<evidence type="ECO:0000256" key="8">
    <source>
        <dbReference type="SAM" id="Phobius"/>
    </source>
</evidence>
<evidence type="ECO:0000259" key="9">
    <source>
        <dbReference type="PROSITE" id="PS50850"/>
    </source>
</evidence>
<organism evidence="10 11">
    <name type="scientific">Aspergillus sydowii CBS 593.65</name>
    <dbReference type="NCBI Taxonomy" id="1036612"/>
    <lineage>
        <taxon>Eukaryota</taxon>
        <taxon>Fungi</taxon>
        <taxon>Dikarya</taxon>
        <taxon>Ascomycota</taxon>
        <taxon>Pezizomycotina</taxon>
        <taxon>Eurotiomycetes</taxon>
        <taxon>Eurotiomycetidae</taxon>
        <taxon>Eurotiales</taxon>
        <taxon>Aspergillaceae</taxon>
        <taxon>Aspergillus</taxon>
        <taxon>Aspergillus subgen. Nidulantes</taxon>
    </lineage>
</organism>
<reference evidence="11" key="1">
    <citation type="journal article" date="2017" name="Genome Biol.">
        <title>Comparative genomics reveals high biological diversity and specific adaptations in the industrially and medically important fungal genus Aspergillus.</title>
        <authorList>
            <person name="de Vries R.P."/>
            <person name="Riley R."/>
            <person name="Wiebenga A."/>
            <person name="Aguilar-Osorio G."/>
            <person name="Amillis S."/>
            <person name="Uchima C.A."/>
            <person name="Anderluh G."/>
            <person name="Asadollahi M."/>
            <person name="Askin M."/>
            <person name="Barry K."/>
            <person name="Battaglia E."/>
            <person name="Bayram O."/>
            <person name="Benocci T."/>
            <person name="Braus-Stromeyer S.A."/>
            <person name="Caldana C."/>
            <person name="Canovas D."/>
            <person name="Cerqueira G.C."/>
            <person name="Chen F."/>
            <person name="Chen W."/>
            <person name="Choi C."/>
            <person name="Clum A."/>
            <person name="Dos Santos R.A."/>
            <person name="Damasio A.R."/>
            <person name="Diallinas G."/>
            <person name="Emri T."/>
            <person name="Fekete E."/>
            <person name="Flipphi M."/>
            <person name="Freyberg S."/>
            <person name="Gallo A."/>
            <person name="Gournas C."/>
            <person name="Habgood R."/>
            <person name="Hainaut M."/>
            <person name="Harispe M.L."/>
            <person name="Henrissat B."/>
            <person name="Hilden K.S."/>
            <person name="Hope R."/>
            <person name="Hossain A."/>
            <person name="Karabika E."/>
            <person name="Karaffa L."/>
            <person name="Karanyi Z."/>
            <person name="Krasevec N."/>
            <person name="Kuo A."/>
            <person name="Kusch H."/>
            <person name="LaButti K."/>
            <person name="Lagendijk E.L."/>
            <person name="Lapidus A."/>
            <person name="Levasseur A."/>
            <person name="Lindquist E."/>
            <person name="Lipzen A."/>
            <person name="Logrieco A.F."/>
            <person name="MacCabe A."/>
            <person name="Maekelae M.R."/>
            <person name="Malavazi I."/>
            <person name="Melin P."/>
            <person name="Meyer V."/>
            <person name="Mielnichuk N."/>
            <person name="Miskei M."/>
            <person name="Molnar A.P."/>
            <person name="Mule G."/>
            <person name="Ngan C.Y."/>
            <person name="Orejas M."/>
            <person name="Orosz E."/>
            <person name="Ouedraogo J.P."/>
            <person name="Overkamp K.M."/>
            <person name="Park H.-S."/>
            <person name="Perrone G."/>
            <person name="Piumi F."/>
            <person name="Punt P.J."/>
            <person name="Ram A.F."/>
            <person name="Ramon A."/>
            <person name="Rauscher S."/>
            <person name="Record E."/>
            <person name="Riano-Pachon D.M."/>
            <person name="Robert V."/>
            <person name="Roehrig J."/>
            <person name="Ruller R."/>
            <person name="Salamov A."/>
            <person name="Salih N.S."/>
            <person name="Samson R.A."/>
            <person name="Sandor E."/>
            <person name="Sanguinetti M."/>
            <person name="Schuetze T."/>
            <person name="Sepcic K."/>
            <person name="Shelest E."/>
            <person name="Sherlock G."/>
            <person name="Sophianopoulou V."/>
            <person name="Squina F.M."/>
            <person name="Sun H."/>
            <person name="Susca A."/>
            <person name="Todd R.B."/>
            <person name="Tsang A."/>
            <person name="Unkles S.E."/>
            <person name="van de Wiele N."/>
            <person name="van Rossen-Uffink D."/>
            <person name="Oliveira J.V."/>
            <person name="Vesth T.C."/>
            <person name="Visser J."/>
            <person name="Yu J.-H."/>
            <person name="Zhou M."/>
            <person name="Andersen M.R."/>
            <person name="Archer D.B."/>
            <person name="Baker S.E."/>
            <person name="Benoit I."/>
            <person name="Brakhage A.A."/>
            <person name="Braus G.H."/>
            <person name="Fischer R."/>
            <person name="Frisvad J.C."/>
            <person name="Goldman G.H."/>
            <person name="Houbraken J."/>
            <person name="Oakley B."/>
            <person name="Pocsi I."/>
            <person name="Scazzocchio C."/>
            <person name="Seiboth B."/>
            <person name="vanKuyk P.A."/>
            <person name="Wortman J."/>
            <person name="Dyer P.S."/>
            <person name="Grigoriev I.V."/>
        </authorList>
    </citation>
    <scope>NUCLEOTIDE SEQUENCE [LARGE SCALE GENOMIC DNA]</scope>
    <source>
        <strain evidence="11">CBS 593.65</strain>
    </source>
</reference>
<dbReference type="VEuPathDB" id="FungiDB:ASPSYDRAFT_133879"/>
<protein>
    <recommendedName>
        <fullName evidence="9">Major facilitator superfamily (MFS) profile domain-containing protein</fullName>
    </recommendedName>
</protein>
<dbReference type="InterPro" id="IPR005828">
    <property type="entry name" value="MFS_sugar_transport-like"/>
</dbReference>
<feature type="transmembrane region" description="Helical" evidence="8">
    <location>
        <begin position="439"/>
        <end position="460"/>
    </location>
</feature>
<feature type="transmembrane region" description="Helical" evidence="8">
    <location>
        <begin position="190"/>
        <end position="210"/>
    </location>
</feature>
<dbReference type="Proteomes" id="UP000184356">
    <property type="component" value="Unassembled WGS sequence"/>
</dbReference>
<feature type="domain" description="Major facilitator superfamily (MFS) profile" evidence="9">
    <location>
        <begin position="14"/>
        <end position="464"/>
    </location>
</feature>
<dbReference type="EMBL" id="KV878589">
    <property type="protein sequence ID" value="OJJ56866.1"/>
    <property type="molecule type" value="Genomic_DNA"/>
</dbReference>
<feature type="transmembrane region" description="Helical" evidence="8">
    <location>
        <begin position="341"/>
        <end position="365"/>
    </location>
</feature>
<sequence>MLNHIIVNAYNFWVVVLAAVGTISTAYGLAIIGSTVGQPNFYTFFNLALQGEPGYAHTANIIAALNGVNSAGAIVGCGYHVWSSERYGRKWTMVVSSVILIIGGALCAGAVNMAMFIVGRGVAGMGSGILACVVPMYQAEVSTPESRGAMVSVTGIAYALGYCLAGWLGYGCSFMSGSDAHAQFAWRFPLAFQCVFPLIFLLGQNFVPYSPRWLLSQGRREEAFNIVCSLHKTNADPGQVRAREEFHLIEKQFEMDAALPNRPFELFRTAPNRKRALTGFLLMFGNQLLGVYVMANYGVLIYGQLGQGSSMSLLLNACWTTVTIFGNTWTAFYVDKFGRRSLLLIGAIGTLVTAIFLCALTAEYIGTTHKAGLKAAVFFCFLYIFWWCFFIDATQYVYIAEIYPNHLRSAGVAFGLASFYLASEVTLVAAPIAMDSIGWKFYLVLICPSFVYIWIIYFLFPETKGRTLEEIGALFGDTNVANRWYGLTEEERAAAAGSFEPDNRNGFMDEEAGDKEIRVQQIE</sequence>
<feature type="transmembrane region" description="Helical" evidence="8">
    <location>
        <begin position="149"/>
        <end position="170"/>
    </location>
</feature>
<accession>A0A1L9TBT2</accession>
<evidence type="ECO:0000256" key="4">
    <source>
        <dbReference type="ARBA" id="ARBA00022692"/>
    </source>
</evidence>
<feature type="transmembrane region" description="Helical" evidence="8">
    <location>
        <begin position="54"/>
        <end position="79"/>
    </location>
</feature>
<dbReference type="PROSITE" id="PS50850">
    <property type="entry name" value="MFS"/>
    <property type="match status" value="1"/>
</dbReference>
<keyword evidence="3" id="KW-0813">Transport</keyword>
<dbReference type="Pfam" id="PF00083">
    <property type="entry name" value="Sugar_tr"/>
    <property type="match status" value="1"/>
</dbReference>
<evidence type="ECO:0000313" key="11">
    <source>
        <dbReference type="Proteomes" id="UP000184356"/>
    </source>
</evidence>
<dbReference type="OrthoDB" id="6612291at2759"/>
<dbReference type="PANTHER" id="PTHR48022:SF38">
    <property type="entry name" value="MAJOR FACILITATOR SUPERFAMILY (MFS) PROFILE DOMAIN-CONTAINING PROTEIN-RELATED"/>
    <property type="match status" value="1"/>
</dbReference>
<feature type="transmembrane region" description="Helical" evidence="8">
    <location>
        <begin position="313"/>
        <end position="334"/>
    </location>
</feature>
<dbReference type="InterPro" id="IPR003663">
    <property type="entry name" value="Sugar/inositol_transpt"/>
</dbReference>
<dbReference type="Gene3D" id="1.20.1250.20">
    <property type="entry name" value="MFS general substrate transporter like domains"/>
    <property type="match status" value="1"/>
</dbReference>
<feature type="compositionally biased region" description="Basic and acidic residues" evidence="7">
    <location>
        <begin position="514"/>
        <end position="523"/>
    </location>
</feature>
<dbReference type="PROSITE" id="PS00216">
    <property type="entry name" value="SUGAR_TRANSPORT_1"/>
    <property type="match status" value="1"/>
</dbReference>
<feature type="transmembrane region" description="Helical" evidence="8">
    <location>
        <begin position="117"/>
        <end position="137"/>
    </location>
</feature>
<feature type="transmembrane region" description="Helical" evidence="8">
    <location>
        <begin position="12"/>
        <end position="34"/>
    </location>
</feature>
<feature type="transmembrane region" description="Helical" evidence="8">
    <location>
        <begin position="276"/>
        <end position="301"/>
    </location>
</feature>
<dbReference type="PROSITE" id="PS00217">
    <property type="entry name" value="SUGAR_TRANSPORT_2"/>
    <property type="match status" value="1"/>
</dbReference>
<evidence type="ECO:0000256" key="3">
    <source>
        <dbReference type="ARBA" id="ARBA00022448"/>
    </source>
</evidence>
<dbReference type="STRING" id="1036612.A0A1L9TBT2"/>
<evidence type="ECO:0000256" key="6">
    <source>
        <dbReference type="ARBA" id="ARBA00023136"/>
    </source>
</evidence>